<gene>
    <name evidence="5" type="ORF">J1TS3_44800</name>
</gene>
<dbReference type="PROSITE" id="PS01124">
    <property type="entry name" value="HTH_ARAC_FAMILY_2"/>
    <property type="match status" value="1"/>
</dbReference>
<dbReference type="SMART" id="SM00342">
    <property type="entry name" value="HTH_ARAC"/>
    <property type="match status" value="1"/>
</dbReference>
<evidence type="ECO:0000259" key="4">
    <source>
        <dbReference type="PROSITE" id="PS01124"/>
    </source>
</evidence>
<accession>A0ABQ4KE50</accession>
<dbReference type="EMBL" id="BOQT01000031">
    <property type="protein sequence ID" value="GIN23346.1"/>
    <property type="molecule type" value="Genomic_DNA"/>
</dbReference>
<evidence type="ECO:0000256" key="1">
    <source>
        <dbReference type="ARBA" id="ARBA00023015"/>
    </source>
</evidence>
<proteinExistence type="predicted"/>
<name>A0ABQ4KE50_9BACI</name>
<evidence type="ECO:0000256" key="3">
    <source>
        <dbReference type="ARBA" id="ARBA00023163"/>
    </source>
</evidence>
<dbReference type="Proteomes" id="UP000680279">
    <property type="component" value="Unassembled WGS sequence"/>
</dbReference>
<dbReference type="PANTHER" id="PTHR43280">
    <property type="entry name" value="ARAC-FAMILY TRANSCRIPTIONAL REGULATOR"/>
    <property type="match status" value="1"/>
</dbReference>
<comment type="caution">
    <text evidence="5">The sequence shown here is derived from an EMBL/GenBank/DDBJ whole genome shotgun (WGS) entry which is preliminary data.</text>
</comment>
<evidence type="ECO:0000313" key="5">
    <source>
        <dbReference type="EMBL" id="GIN23346.1"/>
    </source>
</evidence>
<feature type="domain" description="HTH araC/xylS-type" evidence="4">
    <location>
        <begin position="9"/>
        <end position="107"/>
    </location>
</feature>
<dbReference type="Pfam" id="PF12833">
    <property type="entry name" value="HTH_18"/>
    <property type="match status" value="1"/>
</dbReference>
<dbReference type="RefSeq" id="WP_018705994.1">
    <property type="nucleotide sequence ID" value="NZ_BOQT01000031.1"/>
</dbReference>
<dbReference type="InterPro" id="IPR009057">
    <property type="entry name" value="Homeodomain-like_sf"/>
</dbReference>
<keyword evidence="2" id="KW-0238">DNA-binding</keyword>
<dbReference type="PANTHER" id="PTHR43280:SF28">
    <property type="entry name" value="HTH-TYPE TRANSCRIPTIONAL ACTIVATOR RHAS"/>
    <property type="match status" value="1"/>
</dbReference>
<evidence type="ECO:0000313" key="6">
    <source>
        <dbReference type="Proteomes" id="UP000680279"/>
    </source>
</evidence>
<evidence type="ECO:0000256" key="2">
    <source>
        <dbReference type="ARBA" id="ARBA00023125"/>
    </source>
</evidence>
<protein>
    <recommendedName>
        <fullName evidence="4">HTH araC/xylS-type domain-containing protein</fullName>
    </recommendedName>
</protein>
<reference evidence="5 6" key="1">
    <citation type="submission" date="2021-03" db="EMBL/GenBank/DDBJ databases">
        <title>Antimicrobial resistance genes in bacteria isolated from Japanese honey, and their potential for conferring macrolide and lincosamide resistance in the American foulbrood pathogen Paenibacillus larvae.</title>
        <authorList>
            <person name="Okamoto M."/>
            <person name="Kumagai M."/>
            <person name="Kanamori H."/>
            <person name="Takamatsu D."/>
        </authorList>
    </citation>
    <scope>NUCLEOTIDE SEQUENCE [LARGE SCALE GENOMIC DNA]</scope>
    <source>
        <strain evidence="5 6">J1TS3</strain>
    </source>
</reference>
<keyword evidence="6" id="KW-1185">Reference proteome</keyword>
<dbReference type="InterPro" id="IPR018060">
    <property type="entry name" value="HTH_AraC"/>
</dbReference>
<sequence length="268" mass="30607">MDGQYDAIDEVIKYIHQNIHEPLTLSRLSNYVAYSPYHFSRLFKERVGLSPHYYISSIRLEKAKDMLLHTNLSVRDIGMEIGQQSLGTFTTRFTQRVGISPSQFRRSTIVADEHFHSLKKLNNWADSHSVDYHFNKVEGTVKADAPFQGIILIGLFHKPIPEGLPLYGTLLSSLGNFCFKDVKPGTYYLMATAISWEMQATDILLPYTTLRARAESPVLVSSDSYMFHLDLTLRHPRLGDPPILISLPLLMHKFLNQVFLEFTNSGEK</sequence>
<organism evidence="5 6">
    <name type="scientific">Siminovitchia fordii</name>
    <dbReference type="NCBI Taxonomy" id="254759"/>
    <lineage>
        <taxon>Bacteria</taxon>
        <taxon>Bacillati</taxon>
        <taxon>Bacillota</taxon>
        <taxon>Bacilli</taxon>
        <taxon>Bacillales</taxon>
        <taxon>Bacillaceae</taxon>
        <taxon>Siminovitchia</taxon>
    </lineage>
</organism>
<keyword evidence="1" id="KW-0805">Transcription regulation</keyword>
<dbReference type="Gene3D" id="1.10.10.60">
    <property type="entry name" value="Homeodomain-like"/>
    <property type="match status" value="2"/>
</dbReference>
<dbReference type="SUPFAM" id="SSF46689">
    <property type="entry name" value="Homeodomain-like"/>
    <property type="match status" value="2"/>
</dbReference>
<keyword evidence="3" id="KW-0804">Transcription</keyword>